<feature type="compositionally biased region" description="Basic and acidic residues" evidence="1">
    <location>
        <begin position="125"/>
        <end position="135"/>
    </location>
</feature>
<protein>
    <submittedName>
        <fullName evidence="2">Uncharacterized protein</fullName>
    </submittedName>
</protein>
<dbReference type="Proteomes" id="UP001066276">
    <property type="component" value="Chromosome 6"/>
</dbReference>
<feature type="region of interest" description="Disordered" evidence="1">
    <location>
        <begin position="67"/>
        <end position="86"/>
    </location>
</feature>
<feature type="compositionally biased region" description="Low complexity" evidence="1">
    <location>
        <begin position="109"/>
        <end position="123"/>
    </location>
</feature>
<evidence type="ECO:0000256" key="1">
    <source>
        <dbReference type="SAM" id="MobiDB-lite"/>
    </source>
</evidence>
<evidence type="ECO:0000313" key="2">
    <source>
        <dbReference type="EMBL" id="KAJ1139646.1"/>
    </source>
</evidence>
<reference evidence="2" key="1">
    <citation type="journal article" date="2022" name="bioRxiv">
        <title>Sequencing and chromosome-scale assembly of the giantPleurodeles waltlgenome.</title>
        <authorList>
            <person name="Brown T."/>
            <person name="Elewa A."/>
            <person name="Iarovenko S."/>
            <person name="Subramanian E."/>
            <person name="Araus A.J."/>
            <person name="Petzold A."/>
            <person name="Susuki M."/>
            <person name="Suzuki K.-i.T."/>
            <person name="Hayashi T."/>
            <person name="Toyoda A."/>
            <person name="Oliveira C."/>
            <person name="Osipova E."/>
            <person name="Leigh N.D."/>
            <person name="Simon A."/>
            <person name="Yun M.H."/>
        </authorList>
    </citation>
    <scope>NUCLEOTIDE SEQUENCE</scope>
    <source>
        <strain evidence="2">20211129_DDA</strain>
        <tissue evidence="2">Liver</tissue>
    </source>
</reference>
<accession>A0AAV7QJY2</accession>
<dbReference type="EMBL" id="JANPWB010000010">
    <property type="protein sequence ID" value="KAJ1139646.1"/>
    <property type="molecule type" value="Genomic_DNA"/>
</dbReference>
<proteinExistence type="predicted"/>
<keyword evidence="3" id="KW-1185">Reference proteome</keyword>
<organism evidence="2 3">
    <name type="scientific">Pleurodeles waltl</name>
    <name type="common">Iberian ribbed newt</name>
    <dbReference type="NCBI Taxonomy" id="8319"/>
    <lineage>
        <taxon>Eukaryota</taxon>
        <taxon>Metazoa</taxon>
        <taxon>Chordata</taxon>
        <taxon>Craniata</taxon>
        <taxon>Vertebrata</taxon>
        <taxon>Euteleostomi</taxon>
        <taxon>Amphibia</taxon>
        <taxon>Batrachia</taxon>
        <taxon>Caudata</taxon>
        <taxon>Salamandroidea</taxon>
        <taxon>Salamandridae</taxon>
        <taxon>Pleurodelinae</taxon>
        <taxon>Pleurodeles</taxon>
    </lineage>
</organism>
<dbReference type="AlphaFoldDB" id="A0AAV7QJY2"/>
<gene>
    <name evidence="2" type="ORF">NDU88_006013</name>
</gene>
<name>A0AAV7QJY2_PLEWA</name>
<comment type="caution">
    <text evidence="2">The sequence shown here is derived from an EMBL/GenBank/DDBJ whole genome shotgun (WGS) entry which is preliminary data.</text>
</comment>
<feature type="region of interest" description="Disordered" evidence="1">
    <location>
        <begin position="102"/>
        <end position="152"/>
    </location>
</feature>
<evidence type="ECO:0000313" key="3">
    <source>
        <dbReference type="Proteomes" id="UP001066276"/>
    </source>
</evidence>
<sequence>MTAGLSRIQLPKPAAQHQPICHDHSELISIAYSRLGLAKGLKTHMNVRRTKSTDTDDDIGDADEAVDVSDIWGSQSQASPAKKPKLNVSDLFFAKTVLDADGSHKDAQSSRTNQNSSDDSNSSDSEDKSSPDKTQGKRKRKTRHAEDPLSSS</sequence>